<name>A0A3P2R9T2_WEIVI</name>
<feature type="transmembrane region" description="Helical" evidence="1">
    <location>
        <begin position="72"/>
        <end position="93"/>
    </location>
</feature>
<keyword evidence="1" id="KW-0472">Membrane</keyword>
<evidence type="ECO:0000256" key="1">
    <source>
        <dbReference type="SAM" id="Phobius"/>
    </source>
</evidence>
<reference evidence="2 3" key="1">
    <citation type="submission" date="2018-10" db="EMBL/GenBank/DDBJ databases">
        <title>Draft genome sequence of Weissella viridescens UCO-SMC3.</title>
        <authorList>
            <person name="Garcia-Cancino A."/>
            <person name="Espinoza-Monje M."/>
            <person name="Albarracin L."/>
            <person name="Garcia-Castillo V."/>
            <person name="Campos-Martin J."/>
            <person name="Nakano Y."/>
            <person name="Guitierrez-Zamorano C."/>
            <person name="Ikeda-Ohtsubo W."/>
            <person name="Morita H."/>
            <person name="Kitazawa H."/>
            <person name="Villena J."/>
        </authorList>
    </citation>
    <scope>NUCLEOTIDE SEQUENCE [LARGE SCALE GENOMIC DNA]</scope>
    <source>
        <strain evidence="2 3">UCO-SMC3</strain>
    </source>
</reference>
<dbReference type="Proteomes" id="UP000275836">
    <property type="component" value="Unassembled WGS sequence"/>
</dbReference>
<comment type="caution">
    <text evidence="2">The sequence shown here is derived from an EMBL/GenBank/DDBJ whole genome shotgun (WGS) entry which is preliminary data.</text>
</comment>
<keyword evidence="1" id="KW-1133">Transmembrane helix</keyword>
<accession>A0A3P2R9T2</accession>
<dbReference type="EMBL" id="RHGY01000008">
    <property type="protein sequence ID" value="RRG17569.1"/>
    <property type="molecule type" value="Genomic_DNA"/>
</dbReference>
<dbReference type="OrthoDB" id="9912547at2"/>
<protein>
    <submittedName>
        <fullName evidence="2">DUF4231 domain-containing protein</fullName>
    </submittedName>
</protein>
<dbReference type="AlphaFoldDB" id="A0A3P2R9T2"/>
<gene>
    <name evidence="2" type="ORF">D3P96_07275</name>
</gene>
<proteinExistence type="predicted"/>
<dbReference type="RefSeq" id="WP_124943701.1">
    <property type="nucleotide sequence ID" value="NZ_RHGY01000008.1"/>
</dbReference>
<evidence type="ECO:0000313" key="3">
    <source>
        <dbReference type="Proteomes" id="UP000275836"/>
    </source>
</evidence>
<keyword evidence="1" id="KW-0812">Transmembrane</keyword>
<organism evidence="2 3">
    <name type="scientific">Weissella viridescens</name>
    <name type="common">Lactobacillus viridescens</name>
    <dbReference type="NCBI Taxonomy" id="1629"/>
    <lineage>
        <taxon>Bacteria</taxon>
        <taxon>Bacillati</taxon>
        <taxon>Bacillota</taxon>
        <taxon>Bacilli</taxon>
        <taxon>Lactobacillales</taxon>
        <taxon>Lactobacillaceae</taxon>
        <taxon>Weissella</taxon>
    </lineage>
</organism>
<evidence type="ECO:0000313" key="2">
    <source>
        <dbReference type="EMBL" id="RRG17569.1"/>
    </source>
</evidence>
<sequence>MSEATNEVTTEAATGTMPSQQEIIERAEATTNGLEKTLKKYHRYSSISNLTRIILSSSIPVLVSMSSHNIKLLIFVSLAGALLSIIQGVDSFYDLSNKMSDIKQTILFINKESLLLSSNNDPYDSDHEEENVRKFIANLAGALDDEMSNIDN</sequence>